<dbReference type="RefSeq" id="WP_138079171.1">
    <property type="nucleotide sequence ID" value="NZ_VAJM01000008.1"/>
</dbReference>
<sequence length="225" mass="24888">MLTSKSNPMRFHERLYQLHIILGHPAAQPLWQPAGWHSILPALLAATKAARGPASLNLLQYEPNGQYFKDVKFGRLGLSASSEARWLHDYAAHPERQNWQFHLLGLWAPGRTTCGNQSLAPDLYLGIRNEAYYKQPAHLVFNPYVVVAGALDKGPSFRADVDHLAAVIARQTQAVFRHAKTISWGKPSGSGFTNAIGDLLAASVFKPGPQHTATPSMDNLAEYWQ</sequence>
<dbReference type="AlphaFoldDB" id="A0A5R8WMW6"/>
<dbReference type="Proteomes" id="UP000305517">
    <property type="component" value="Unassembled WGS sequence"/>
</dbReference>
<name>A0A5R8WMW6_9BACT</name>
<accession>A0A5R8WMW6</accession>
<keyword evidence="2" id="KW-1185">Reference proteome</keyword>
<evidence type="ECO:0000313" key="2">
    <source>
        <dbReference type="Proteomes" id="UP000305517"/>
    </source>
</evidence>
<evidence type="ECO:0000313" key="1">
    <source>
        <dbReference type="EMBL" id="TLM91055.1"/>
    </source>
</evidence>
<comment type="caution">
    <text evidence="1">The sequence shown here is derived from an EMBL/GenBank/DDBJ whole genome shotgun (WGS) entry which is preliminary data.</text>
</comment>
<dbReference type="EMBL" id="VAJM01000008">
    <property type="protein sequence ID" value="TLM91055.1"/>
    <property type="molecule type" value="Genomic_DNA"/>
</dbReference>
<protein>
    <submittedName>
        <fullName evidence="1">Uncharacterized protein</fullName>
    </submittedName>
</protein>
<proteinExistence type="predicted"/>
<dbReference type="OrthoDB" id="646919at2"/>
<gene>
    <name evidence="1" type="ORF">FDY95_15770</name>
</gene>
<reference evidence="1 2" key="1">
    <citation type="submission" date="2019-05" db="EMBL/GenBank/DDBJ databases">
        <title>Hymenobacter edaphi sp. nov., isolated from abandoned arsenic-contaminated farmland soil.</title>
        <authorList>
            <person name="Nie L."/>
        </authorList>
    </citation>
    <scope>NUCLEOTIDE SEQUENCE [LARGE SCALE GENOMIC DNA]</scope>
    <source>
        <strain evidence="1 2">1-3-3-8</strain>
    </source>
</reference>
<organism evidence="1 2">
    <name type="scientific">Hymenobacter jeollabukensis</name>
    <dbReference type="NCBI Taxonomy" id="2025313"/>
    <lineage>
        <taxon>Bacteria</taxon>
        <taxon>Pseudomonadati</taxon>
        <taxon>Bacteroidota</taxon>
        <taxon>Cytophagia</taxon>
        <taxon>Cytophagales</taxon>
        <taxon>Hymenobacteraceae</taxon>
        <taxon>Hymenobacter</taxon>
    </lineage>
</organism>